<gene>
    <name evidence="13" type="ORF">KOR34_21300</name>
</gene>
<comment type="caution">
    <text evidence="13">The sequence shown here is derived from an EMBL/GenBank/DDBJ whole genome shotgun (WGS) entry which is preliminary data.</text>
</comment>
<evidence type="ECO:0000313" key="13">
    <source>
        <dbReference type="EMBL" id="TWT37183.1"/>
    </source>
</evidence>
<keyword evidence="8" id="KW-0051">Antiviral defense</keyword>
<dbReference type="CDD" id="cd05400">
    <property type="entry name" value="NT_2-5OAS_ClassI-CCAase"/>
    <property type="match status" value="1"/>
</dbReference>
<evidence type="ECO:0000256" key="1">
    <source>
        <dbReference type="ARBA" id="ARBA00022679"/>
    </source>
</evidence>
<evidence type="ECO:0000256" key="2">
    <source>
        <dbReference type="ARBA" id="ARBA00022695"/>
    </source>
</evidence>
<proteinExistence type="predicted"/>
<accession>A0A5C5VGK8</accession>
<dbReference type="AlphaFoldDB" id="A0A5C5VGK8"/>
<sequence length="521" mass="59217">MPDNRMLIVDTLLVEVARELDIPPSKYREAVERYEAVGRWLEEGEYHGATGETRVYPQGSFRLGTVVRPLPTYQSPEYDIDLVCELKIPKGATSPSVVKRLVGDRLKAHGKYRDMLDAEGRRCWTLTYAEADGVGFHLDVLPCVPDPSYHAGVQPRHSEQSVALTNRTADVYRWGGTNPAGYVDWFFERQREVFLAVAARSRASLQARHPDLFARVDDVPDQLVRTPLQRAIQILKRHRDVRFDGRDDECDKPISMIISTLAASGYRQEPDVYSTLASFVHRMRDYQQSGAIRCDADQWVIPNPVNPEENFADRWNEPGSNKAEAFFQWVEWVQEDIDDLLNVTSRGELETKLRGVFGDRPGSAVASRYSGPLPGAQQAPISAFGRVPRAWLRLDAPHRQPPKWRMRPLGHRVEIRARYFRNGFRPTRFGSNGAPLPKRVDLEFQAITDIPKPYDVHWQVVNTGKEATAAQQLRGDFYRSDASGRKRHESTQYAGMHWVECFVVKGGVCVARSGEFVVNIE</sequence>
<keyword evidence="6" id="KW-0460">Magnesium</keyword>
<feature type="domain" description="Cyclic GMP-AMP synthase DncV-like nucleotidyltransferase" evidence="12">
    <location>
        <begin position="55"/>
        <end position="140"/>
    </location>
</feature>
<dbReference type="GO" id="GO:0009117">
    <property type="term" value="P:nucleotide metabolic process"/>
    <property type="evidence" value="ECO:0007669"/>
    <property type="project" value="UniProtKB-KW"/>
</dbReference>
<keyword evidence="3" id="KW-0479">Metal-binding</keyword>
<dbReference type="InterPro" id="IPR006116">
    <property type="entry name" value="NT_2-5OAS_ClassI-CCAase"/>
</dbReference>
<evidence type="ECO:0000256" key="10">
    <source>
        <dbReference type="ARBA" id="ARBA00048304"/>
    </source>
</evidence>
<evidence type="ECO:0000259" key="11">
    <source>
        <dbReference type="Pfam" id="PF18134"/>
    </source>
</evidence>
<evidence type="ECO:0000256" key="7">
    <source>
        <dbReference type="ARBA" id="ARBA00023080"/>
    </source>
</evidence>
<dbReference type="GO" id="GO:0005524">
    <property type="term" value="F:ATP binding"/>
    <property type="evidence" value="ECO:0007669"/>
    <property type="project" value="UniProtKB-KW"/>
</dbReference>
<dbReference type="RefSeq" id="WP_146564535.1">
    <property type="nucleotide sequence ID" value="NZ_SIHJ01000001.1"/>
</dbReference>
<evidence type="ECO:0000256" key="8">
    <source>
        <dbReference type="ARBA" id="ARBA00023118"/>
    </source>
</evidence>
<dbReference type="GO" id="GO:0016779">
    <property type="term" value="F:nucleotidyltransferase activity"/>
    <property type="evidence" value="ECO:0007669"/>
    <property type="project" value="UniProtKB-KW"/>
</dbReference>
<evidence type="ECO:0000256" key="9">
    <source>
        <dbReference type="ARBA" id="ARBA00044145"/>
    </source>
</evidence>
<keyword evidence="4" id="KW-0547">Nucleotide-binding</keyword>
<evidence type="ECO:0000259" key="12">
    <source>
        <dbReference type="Pfam" id="PF21654"/>
    </source>
</evidence>
<dbReference type="GO" id="GO:0046872">
    <property type="term" value="F:metal ion binding"/>
    <property type="evidence" value="ECO:0007669"/>
    <property type="project" value="UniProtKB-KW"/>
</dbReference>
<protein>
    <recommendedName>
        <fullName evidence="9">Cyclic GMP-AMP synthase</fullName>
    </recommendedName>
</protein>
<name>A0A5C5VGK8_9BACT</name>
<dbReference type="GO" id="GO:0051607">
    <property type="term" value="P:defense response to virus"/>
    <property type="evidence" value="ECO:0007669"/>
    <property type="project" value="UniProtKB-KW"/>
</dbReference>
<dbReference type="Proteomes" id="UP000316714">
    <property type="component" value="Unassembled WGS sequence"/>
</dbReference>
<feature type="domain" description="Adenylyl/Guanylyl and SMODS C-terminal sensor" evidence="11">
    <location>
        <begin position="396"/>
        <end position="521"/>
    </location>
</feature>
<evidence type="ECO:0000256" key="6">
    <source>
        <dbReference type="ARBA" id="ARBA00022842"/>
    </source>
</evidence>
<reference evidence="13 14" key="1">
    <citation type="submission" date="2019-02" db="EMBL/GenBank/DDBJ databases">
        <title>Deep-cultivation of Planctomycetes and their phenomic and genomic characterization uncovers novel biology.</title>
        <authorList>
            <person name="Wiegand S."/>
            <person name="Jogler M."/>
            <person name="Boedeker C."/>
            <person name="Pinto D."/>
            <person name="Vollmers J."/>
            <person name="Rivas-Marin E."/>
            <person name="Kohn T."/>
            <person name="Peeters S.H."/>
            <person name="Heuer A."/>
            <person name="Rast P."/>
            <person name="Oberbeckmann S."/>
            <person name="Bunk B."/>
            <person name="Jeske O."/>
            <person name="Meyerdierks A."/>
            <person name="Storesund J.E."/>
            <person name="Kallscheuer N."/>
            <person name="Luecker S."/>
            <person name="Lage O.M."/>
            <person name="Pohl T."/>
            <person name="Merkel B.J."/>
            <person name="Hornburger P."/>
            <person name="Mueller R.-W."/>
            <person name="Bruemmer F."/>
            <person name="Labrenz M."/>
            <person name="Spormann A.M."/>
            <person name="Op Den Camp H."/>
            <person name="Overmann J."/>
            <person name="Amann R."/>
            <person name="Jetten M.S.M."/>
            <person name="Mascher T."/>
            <person name="Medema M.H."/>
            <person name="Devos D.P."/>
            <person name="Kaster A.-K."/>
            <person name="Ovreas L."/>
            <person name="Rohde M."/>
            <person name="Galperin M.Y."/>
            <person name="Jogler C."/>
        </authorList>
    </citation>
    <scope>NUCLEOTIDE SEQUENCE [LARGE SCALE GENOMIC DNA]</scope>
    <source>
        <strain evidence="13 14">KOR34</strain>
    </source>
</reference>
<dbReference type="Pfam" id="PF18134">
    <property type="entry name" value="AGS_C"/>
    <property type="match status" value="1"/>
</dbReference>
<dbReference type="InterPro" id="IPR040511">
    <property type="entry name" value="AGS_C"/>
</dbReference>
<keyword evidence="5" id="KW-0067">ATP-binding</keyword>
<dbReference type="InterPro" id="IPR048445">
    <property type="entry name" value="DncV-like_NTFase"/>
</dbReference>
<comment type="catalytic activity">
    <reaction evidence="10">
        <text>GTP + ATP = 3',3'-cGAMP + 2 diphosphate</text>
        <dbReference type="Rhea" id="RHEA:35647"/>
        <dbReference type="ChEBI" id="CHEBI:30616"/>
        <dbReference type="ChEBI" id="CHEBI:33019"/>
        <dbReference type="ChEBI" id="CHEBI:37565"/>
        <dbReference type="ChEBI" id="CHEBI:71501"/>
    </reaction>
    <physiologicalReaction direction="left-to-right" evidence="10">
        <dbReference type="Rhea" id="RHEA:35648"/>
    </physiologicalReaction>
</comment>
<dbReference type="Pfam" id="PF21654">
    <property type="entry name" value="DncV-like_NTFase"/>
    <property type="match status" value="1"/>
</dbReference>
<keyword evidence="2" id="KW-0548">Nucleotidyltransferase</keyword>
<keyword evidence="7" id="KW-0546">Nucleotide metabolism</keyword>
<dbReference type="EMBL" id="SIHJ01000001">
    <property type="protein sequence ID" value="TWT37183.1"/>
    <property type="molecule type" value="Genomic_DNA"/>
</dbReference>
<dbReference type="OrthoDB" id="7572058at2"/>
<evidence type="ECO:0000256" key="3">
    <source>
        <dbReference type="ARBA" id="ARBA00022723"/>
    </source>
</evidence>
<evidence type="ECO:0000313" key="14">
    <source>
        <dbReference type="Proteomes" id="UP000316714"/>
    </source>
</evidence>
<evidence type="ECO:0000256" key="5">
    <source>
        <dbReference type="ARBA" id="ARBA00022840"/>
    </source>
</evidence>
<keyword evidence="1" id="KW-0808">Transferase</keyword>
<keyword evidence="14" id="KW-1185">Reference proteome</keyword>
<organism evidence="13 14">
    <name type="scientific">Posidoniimonas corsicana</name>
    <dbReference type="NCBI Taxonomy" id="1938618"/>
    <lineage>
        <taxon>Bacteria</taxon>
        <taxon>Pseudomonadati</taxon>
        <taxon>Planctomycetota</taxon>
        <taxon>Planctomycetia</taxon>
        <taxon>Pirellulales</taxon>
        <taxon>Lacipirellulaceae</taxon>
        <taxon>Posidoniimonas</taxon>
    </lineage>
</organism>
<evidence type="ECO:0000256" key="4">
    <source>
        <dbReference type="ARBA" id="ARBA00022741"/>
    </source>
</evidence>